<accession>A0A4Z2GAQ6</accession>
<name>A0A4Z2GAQ6_9TELE</name>
<dbReference type="EMBL" id="SRLO01000610">
    <property type="protein sequence ID" value="TNN50628.1"/>
    <property type="molecule type" value="Genomic_DNA"/>
</dbReference>
<evidence type="ECO:0000313" key="2">
    <source>
        <dbReference type="Proteomes" id="UP000314294"/>
    </source>
</evidence>
<protein>
    <submittedName>
        <fullName evidence="1">Uncharacterized protein</fullName>
    </submittedName>
</protein>
<reference evidence="1 2" key="1">
    <citation type="submission" date="2019-03" db="EMBL/GenBank/DDBJ databases">
        <title>First draft genome of Liparis tanakae, snailfish: a comprehensive survey of snailfish specific genes.</title>
        <authorList>
            <person name="Kim W."/>
            <person name="Song I."/>
            <person name="Jeong J.-H."/>
            <person name="Kim D."/>
            <person name="Kim S."/>
            <person name="Ryu S."/>
            <person name="Song J.Y."/>
            <person name="Lee S.K."/>
        </authorList>
    </citation>
    <scope>NUCLEOTIDE SEQUENCE [LARGE SCALE GENOMIC DNA]</scope>
    <source>
        <tissue evidence="1">Muscle</tissue>
    </source>
</reference>
<proteinExistence type="predicted"/>
<dbReference type="AlphaFoldDB" id="A0A4Z2GAQ6"/>
<gene>
    <name evidence="1" type="ORF">EYF80_039141</name>
</gene>
<evidence type="ECO:0000313" key="1">
    <source>
        <dbReference type="EMBL" id="TNN50628.1"/>
    </source>
</evidence>
<organism evidence="1 2">
    <name type="scientific">Liparis tanakae</name>
    <name type="common">Tanaka's snailfish</name>
    <dbReference type="NCBI Taxonomy" id="230148"/>
    <lineage>
        <taxon>Eukaryota</taxon>
        <taxon>Metazoa</taxon>
        <taxon>Chordata</taxon>
        <taxon>Craniata</taxon>
        <taxon>Vertebrata</taxon>
        <taxon>Euteleostomi</taxon>
        <taxon>Actinopterygii</taxon>
        <taxon>Neopterygii</taxon>
        <taxon>Teleostei</taxon>
        <taxon>Neoteleostei</taxon>
        <taxon>Acanthomorphata</taxon>
        <taxon>Eupercaria</taxon>
        <taxon>Perciformes</taxon>
        <taxon>Cottioidei</taxon>
        <taxon>Cottales</taxon>
        <taxon>Liparidae</taxon>
        <taxon>Liparis</taxon>
    </lineage>
</organism>
<keyword evidence="2" id="KW-1185">Reference proteome</keyword>
<comment type="caution">
    <text evidence="1">The sequence shown here is derived from an EMBL/GenBank/DDBJ whole genome shotgun (WGS) entry which is preliminary data.</text>
</comment>
<dbReference type="Proteomes" id="UP000314294">
    <property type="component" value="Unassembled WGS sequence"/>
</dbReference>
<sequence length="68" mass="7530">MADEPLSPPPPPPPHPFILKLPHGRELPLGHLAVHLTERPAAITSHSGRSHMSHRCHIDVMLQEGLRD</sequence>